<dbReference type="Pfam" id="PF01614">
    <property type="entry name" value="IclR_C"/>
    <property type="match status" value="1"/>
</dbReference>
<protein>
    <recommendedName>
        <fullName evidence="9">IclR family transcriptional regulator</fullName>
    </recommendedName>
</protein>
<dbReference type="InterPro" id="IPR014757">
    <property type="entry name" value="Tscrpt_reg_IclR_C"/>
</dbReference>
<dbReference type="InterPro" id="IPR005471">
    <property type="entry name" value="Tscrpt_reg_IclR_N"/>
</dbReference>
<dbReference type="SUPFAM" id="SSF46785">
    <property type="entry name" value="Winged helix' DNA-binding domain"/>
    <property type="match status" value="1"/>
</dbReference>
<dbReference type="Proteomes" id="UP000234847">
    <property type="component" value="Unassembled WGS sequence"/>
</dbReference>
<accession>A0AAX0VNF4</accession>
<dbReference type="PROSITE" id="PS51078">
    <property type="entry name" value="ICLR_ED"/>
    <property type="match status" value="1"/>
</dbReference>
<evidence type="ECO:0000259" key="5">
    <source>
        <dbReference type="PROSITE" id="PS51077"/>
    </source>
</evidence>
<dbReference type="Gene3D" id="1.10.10.10">
    <property type="entry name" value="Winged helix-like DNA-binding domain superfamily/Winged helix DNA-binding domain"/>
    <property type="match status" value="1"/>
</dbReference>
<dbReference type="PANTHER" id="PTHR30136">
    <property type="entry name" value="HELIX-TURN-HELIX TRANSCRIPTIONAL REGULATOR, ICLR FAMILY"/>
    <property type="match status" value="1"/>
</dbReference>
<dbReference type="InterPro" id="IPR036390">
    <property type="entry name" value="WH_DNA-bd_sf"/>
</dbReference>
<comment type="caution">
    <text evidence="7">The sequence shown here is derived from an EMBL/GenBank/DDBJ whole genome shotgun (WGS) entry which is preliminary data.</text>
</comment>
<dbReference type="Gene3D" id="3.30.450.40">
    <property type="match status" value="1"/>
</dbReference>
<dbReference type="SMART" id="SM00346">
    <property type="entry name" value="HTH_ICLR"/>
    <property type="match status" value="1"/>
</dbReference>
<feature type="domain" description="HTH iclR-type" evidence="5">
    <location>
        <begin position="22"/>
        <end position="83"/>
    </location>
</feature>
<evidence type="ECO:0000256" key="1">
    <source>
        <dbReference type="ARBA" id="ARBA00023015"/>
    </source>
</evidence>
<dbReference type="SUPFAM" id="SSF55781">
    <property type="entry name" value="GAF domain-like"/>
    <property type="match status" value="1"/>
</dbReference>
<dbReference type="EMBL" id="PKJT01000001">
    <property type="protein sequence ID" value="PKZ83559.1"/>
    <property type="molecule type" value="Genomic_DNA"/>
</dbReference>
<reference evidence="7 8" key="1">
    <citation type="submission" date="2017-12" db="EMBL/GenBank/DDBJ databases">
        <title>Phylogenetic diversity of female urinary microbiome.</title>
        <authorList>
            <person name="Thomas-White K."/>
            <person name="Wolfe A.J."/>
        </authorList>
    </citation>
    <scope>NUCLEOTIDE SEQUENCE [LARGE SCALE GENOMIC DNA]</scope>
    <source>
        <strain evidence="7 8">UMB0038</strain>
    </source>
</reference>
<dbReference type="Pfam" id="PF09339">
    <property type="entry name" value="HTH_IclR"/>
    <property type="match status" value="1"/>
</dbReference>
<evidence type="ECO:0000259" key="6">
    <source>
        <dbReference type="PROSITE" id="PS51078"/>
    </source>
</evidence>
<dbReference type="GO" id="GO:0003677">
    <property type="term" value="F:DNA binding"/>
    <property type="evidence" value="ECO:0007669"/>
    <property type="project" value="UniProtKB-KW"/>
</dbReference>
<dbReference type="PANTHER" id="PTHR30136:SF39">
    <property type="entry name" value="TRANSCRIPTIONAL REGULATORY PROTEIN"/>
    <property type="match status" value="1"/>
</dbReference>
<proteinExistence type="predicted"/>
<dbReference type="PROSITE" id="PS51077">
    <property type="entry name" value="HTH_ICLR"/>
    <property type="match status" value="1"/>
</dbReference>
<evidence type="ECO:0008006" key="9">
    <source>
        <dbReference type="Google" id="ProtNLM"/>
    </source>
</evidence>
<keyword evidence="2" id="KW-0238">DNA-binding</keyword>
<dbReference type="InterPro" id="IPR029016">
    <property type="entry name" value="GAF-like_dom_sf"/>
</dbReference>
<evidence type="ECO:0000313" key="7">
    <source>
        <dbReference type="EMBL" id="PKZ83559.1"/>
    </source>
</evidence>
<keyword evidence="1" id="KW-0805">Transcription regulation</keyword>
<gene>
    <name evidence="7" type="ORF">CYJ95_01200</name>
</gene>
<organism evidence="7 8">
    <name type="scientific">Micrococcus luteus</name>
    <name type="common">Micrococcus lysodeikticus</name>
    <dbReference type="NCBI Taxonomy" id="1270"/>
    <lineage>
        <taxon>Bacteria</taxon>
        <taxon>Bacillati</taxon>
        <taxon>Actinomycetota</taxon>
        <taxon>Actinomycetes</taxon>
        <taxon>Micrococcales</taxon>
        <taxon>Micrococcaceae</taxon>
        <taxon>Micrococcus</taxon>
    </lineage>
</organism>
<evidence type="ECO:0000256" key="2">
    <source>
        <dbReference type="ARBA" id="ARBA00023125"/>
    </source>
</evidence>
<sequence length="273" mass="28677">MELALTPELRHDGPVTPLPPPTGVLPRAALVMRLLHEAGPAGLRLSQLVQRTGLPQPTAHRLLADLAEQGAVTRRGAAYALGDRWGPVGFEPVTPRCLIEREASRAVVQAAADELGDTVYLAARAAGGVAYLLRCDGDSPVRVFTVEVGEVKRLAAGYAGIALLAALPPERRRAEVDAVVARPPRRWNLTDDGALHDLLNTLLRQMDEQGWCGGVPVVPGVAGVACGVPARTGSIPQVSLTASAAEQRMPPARVPEVAEVLRAAATRLAEIGG</sequence>
<dbReference type="AlphaFoldDB" id="A0AAX0VNF4"/>
<evidence type="ECO:0000256" key="4">
    <source>
        <dbReference type="SAM" id="MobiDB-lite"/>
    </source>
</evidence>
<evidence type="ECO:0000313" key="8">
    <source>
        <dbReference type="Proteomes" id="UP000234847"/>
    </source>
</evidence>
<dbReference type="InterPro" id="IPR050707">
    <property type="entry name" value="HTH_MetabolicPath_Reg"/>
</dbReference>
<evidence type="ECO:0000256" key="3">
    <source>
        <dbReference type="ARBA" id="ARBA00023163"/>
    </source>
</evidence>
<keyword evidence="3" id="KW-0804">Transcription</keyword>
<feature type="region of interest" description="Disordered" evidence="4">
    <location>
        <begin position="1"/>
        <end position="21"/>
    </location>
</feature>
<feature type="domain" description="IclR-ED" evidence="6">
    <location>
        <begin position="84"/>
        <end position="273"/>
    </location>
</feature>
<dbReference type="InterPro" id="IPR036388">
    <property type="entry name" value="WH-like_DNA-bd_sf"/>
</dbReference>
<dbReference type="GO" id="GO:0003700">
    <property type="term" value="F:DNA-binding transcription factor activity"/>
    <property type="evidence" value="ECO:0007669"/>
    <property type="project" value="TreeGrafter"/>
</dbReference>
<name>A0AAX0VNF4_MICLU</name>
<dbReference type="GO" id="GO:0045892">
    <property type="term" value="P:negative regulation of DNA-templated transcription"/>
    <property type="evidence" value="ECO:0007669"/>
    <property type="project" value="TreeGrafter"/>
</dbReference>